<dbReference type="Proteomes" id="UP000070133">
    <property type="component" value="Unassembled WGS sequence"/>
</dbReference>
<dbReference type="PANTHER" id="PTHR11081">
    <property type="entry name" value="FLAP ENDONUCLEASE FAMILY MEMBER"/>
    <property type="match status" value="1"/>
</dbReference>
<feature type="compositionally biased region" description="Polar residues" evidence="1">
    <location>
        <begin position="592"/>
        <end position="609"/>
    </location>
</feature>
<protein>
    <recommendedName>
        <fullName evidence="2">XPG-I domain-containing protein</fullName>
    </recommendedName>
</protein>
<gene>
    <name evidence="3" type="ORF">AC578_10974</name>
</gene>
<dbReference type="EMBL" id="LFZN01000013">
    <property type="protein sequence ID" value="KXT05469.1"/>
    <property type="molecule type" value="Genomic_DNA"/>
</dbReference>
<dbReference type="OrthoDB" id="2959108at2759"/>
<feature type="compositionally biased region" description="Basic and acidic residues" evidence="1">
    <location>
        <begin position="616"/>
        <end position="629"/>
    </location>
</feature>
<evidence type="ECO:0000259" key="2">
    <source>
        <dbReference type="SMART" id="SM00484"/>
    </source>
</evidence>
<proteinExistence type="predicted"/>
<evidence type="ECO:0000313" key="4">
    <source>
        <dbReference type="Proteomes" id="UP000070133"/>
    </source>
</evidence>
<dbReference type="GO" id="GO:0006281">
    <property type="term" value="P:DNA repair"/>
    <property type="evidence" value="ECO:0007669"/>
    <property type="project" value="UniProtKB-ARBA"/>
</dbReference>
<accession>A0A139HSS4</accession>
<dbReference type="AlphaFoldDB" id="A0A139HSS4"/>
<dbReference type="InterPro" id="IPR006086">
    <property type="entry name" value="XPG-I_dom"/>
</dbReference>
<sequence length="724" mass="80455">MGINGLWQVLGEGEVTELADYAAAHFEEHKRPLRIAVDEACWRFRNLNEDQVRNIRDGEPAANPIEKTILWRILRAYKLNIQLLFVWDGMSKPGKDRHRKNGPGGGKVDDETVKSLHKMFDVLEVPYHRAPGEAEAECAKLQRLGVVDAVWSDDCDSFMFGCTTLIKEHQKAGQKKDCLGKVRIYKASTILRNFDLDGDSLVLFAVLAGGDYDLTGLRGCGPISAKRIAQTKHGLARKLVHCTEGQLSGWRHELSIVLRTCNISLEIPSDFPKWKTVKNYRQPNVTTDEGCWNLSKLHRRGGWERPINEQRLRCELRDRYNFSTREYLKHIAPLFLARALRDVTPQRKQANLDYGIQLKRSVVRKNEQGQVDPPKSTVNFWYNPQSLVQIDLSTQPPEEDWTRFAAKDGTRYNPMDRIGCEDFSLCLLQHGLPAGALDKPEPAKRKRKAPTVDEDDVEAAVGPSDSSRSAAADGSPPKRAKKGQGTSGDAKSGRKRKKSEPLPSASPPKFKRVELPEYRSPVQAQASTSRVIDLCEVTDSEEDVTARDAPVHNPPPNSTPPQPSQQSTAIGFIGPSSARAGPKFRPLKPRKSLTSPLPLQKQRQSSSYTAKPKAQKPFEPRDDSREKLSDSVSSSLLAAASVRITKSLPSQELDLASKTCQASQRPVQKDLARPSDLAPGETIPAARLRELRASMFDTSVSNVGPSPAQSSQPKICPNNVIDLT</sequence>
<dbReference type="SUPFAM" id="SSF88723">
    <property type="entry name" value="PIN domain-like"/>
    <property type="match status" value="1"/>
</dbReference>
<keyword evidence="4" id="KW-1185">Reference proteome</keyword>
<dbReference type="PRINTS" id="PR00853">
    <property type="entry name" value="XPGRADSUPER"/>
</dbReference>
<dbReference type="SMART" id="SM00484">
    <property type="entry name" value="XPGI"/>
    <property type="match status" value="1"/>
</dbReference>
<feature type="compositionally biased region" description="Polar residues" evidence="1">
    <location>
        <begin position="699"/>
        <end position="713"/>
    </location>
</feature>
<evidence type="ECO:0000313" key="3">
    <source>
        <dbReference type="EMBL" id="KXT05469.1"/>
    </source>
</evidence>
<dbReference type="SUPFAM" id="SSF47807">
    <property type="entry name" value="5' to 3' exonuclease, C-terminal subdomain"/>
    <property type="match status" value="1"/>
</dbReference>
<dbReference type="Gene3D" id="3.40.50.1010">
    <property type="entry name" value="5'-nuclease"/>
    <property type="match status" value="2"/>
</dbReference>
<dbReference type="InterPro" id="IPR006084">
    <property type="entry name" value="XPG/Rad2"/>
</dbReference>
<evidence type="ECO:0000256" key="1">
    <source>
        <dbReference type="SAM" id="MobiDB-lite"/>
    </source>
</evidence>
<feature type="region of interest" description="Disordered" evidence="1">
    <location>
        <begin position="659"/>
        <end position="681"/>
    </location>
</feature>
<feature type="region of interest" description="Disordered" evidence="1">
    <location>
        <begin position="434"/>
        <end position="634"/>
    </location>
</feature>
<feature type="compositionally biased region" description="Low complexity" evidence="1">
    <location>
        <begin position="462"/>
        <end position="477"/>
    </location>
</feature>
<dbReference type="CDD" id="cd09870">
    <property type="entry name" value="PIN_YEN1"/>
    <property type="match status" value="1"/>
</dbReference>
<dbReference type="STRING" id="321146.A0A139HSS4"/>
<comment type="caution">
    <text evidence="3">The sequence shown here is derived from an EMBL/GenBank/DDBJ whole genome shotgun (WGS) entry which is preliminary data.</text>
</comment>
<dbReference type="InterPro" id="IPR036279">
    <property type="entry name" value="5-3_exonuclease_C_sf"/>
</dbReference>
<dbReference type="Pfam" id="PF00867">
    <property type="entry name" value="XPG_I"/>
    <property type="match status" value="1"/>
</dbReference>
<reference evidence="3 4" key="1">
    <citation type="submission" date="2015-07" db="EMBL/GenBank/DDBJ databases">
        <title>Comparative genomics of the Sigatoka disease complex on banana suggests a link between parallel evolutionary changes in Pseudocercospora fijiensis and Pseudocercospora eumusae and increased virulence on the banana host.</title>
        <authorList>
            <person name="Chang T.-C."/>
            <person name="Salvucci A."/>
            <person name="Crous P.W."/>
            <person name="Stergiopoulos I."/>
        </authorList>
    </citation>
    <scope>NUCLEOTIDE SEQUENCE [LARGE SCALE GENOMIC DNA]</scope>
    <source>
        <strain evidence="3 4">CBS 114824</strain>
    </source>
</reference>
<dbReference type="PANTHER" id="PTHR11081:SF62">
    <property type="entry name" value="XPG-I DOMAIN-CONTAINING PROTEIN"/>
    <property type="match status" value="1"/>
</dbReference>
<dbReference type="GO" id="GO:0017108">
    <property type="term" value="F:5'-flap endonuclease activity"/>
    <property type="evidence" value="ECO:0007669"/>
    <property type="project" value="TreeGrafter"/>
</dbReference>
<name>A0A139HSS4_9PEZI</name>
<feature type="domain" description="XPG-I" evidence="2">
    <location>
        <begin position="121"/>
        <end position="196"/>
    </location>
</feature>
<organism evidence="3 4">
    <name type="scientific">Pseudocercospora eumusae</name>
    <dbReference type="NCBI Taxonomy" id="321146"/>
    <lineage>
        <taxon>Eukaryota</taxon>
        <taxon>Fungi</taxon>
        <taxon>Dikarya</taxon>
        <taxon>Ascomycota</taxon>
        <taxon>Pezizomycotina</taxon>
        <taxon>Dothideomycetes</taxon>
        <taxon>Dothideomycetidae</taxon>
        <taxon>Mycosphaerellales</taxon>
        <taxon>Mycosphaerellaceae</taxon>
        <taxon>Pseudocercospora</taxon>
    </lineage>
</organism>
<dbReference type="InterPro" id="IPR029060">
    <property type="entry name" value="PIN-like_dom_sf"/>
</dbReference>
<feature type="compositionally biased region" description="Pro residues" evidence="1">
    <location>
        <begin position="552"/>
        <end position="563"/>
    </location>
</feature>
<feature type="region of interest" description="Disordered" evidence="1">
    <location>
        <begin position="699"/>
        <end position="724"/>
    </location>
</feature>